<dbReference type="Proteomes" id="UP000008783">
    <property type="component" value="Unassembled WGS sequence"/>
</dbReference>
<name>H6QTA6_PUCGT</name>
<dbReference type="VEuPathDB" id="FungiDB:PGTG_22018"/>
<sequence length="93" mass="10528">MANLKIPIHKKKINPAELQGFNDAWRSTNAPVPVLPNPLRDSQNTEHNKAMAKFRNEITFYSKLSFKSFLPESSRVAEEAVNYLKNAGSDLLQ</sequence>
<dbReference type="HOGENOM" id="CLU_2400771_0_0_1"/>
<dbReference type="InParanoid" id="H6QTA6"/>
<dbReference type="AlphaFoldDB" id="H6QTA6"/>
<dbReference type="KEGG" id="pgr:PGTG_22018"/>
<evidence type="ECO:0000313" key="2">
    <source>
        <dbReference type="Proteomes" id="UP000008783"/>
    </source>
</evidence>
<organism evidence="1 2">
    <name type="scientific">Puccinia graminis f. sp. tritici (strain CRL 75-36-700-3 / race SCCL)</name>
    <name type="common">Black stem rust fungus</name>
    <dbReference type="NCBI Taxonomy" id="418459"/>
    <lineage>
        <taxon>Eukaryota</taxon>
        <taxon>Fungi</taxon>
        <taxon>Dikarya</taxon>
        <taxon>Basidiomycota</taxon>
        <taxon>Pucciniomycotina</taxon>
        <taxon>Pucciniomycetes</taxon>
        <taxon>Pucciniales</taxon>
        <taxon>Pucciniaceae</taxon>
        <taxon>Puccinia</taxon>
    </lineage>
</organism>
<proteinExistence type="predicted"/>
<protein>
    <submittedName>
        <fullName evidence="1">Uncharacterized protein</fullName>
    </submittedName>
</protein>
<dbReference type="RefSeq" id="XP_003889239.1">
    <property type="nucleotide sequence ID" value="XM_003889190.1"/>
</dbReference>
<dbReference type="GeneID" id="13541671"/>
<dbReference type="EMBL" id="DS178310">
    <property type="protein sequence ID" value="EHS64060.1"/>
    <property type="molecule type" value="Genomic_DNA"/>
</dbReference>
<evidence type="ECO:0000313" key="1">
    <source>
        <dbReference type="EMBL" id="EHS64060.1"/>
    </source>
</evidence>
<gene>
    <name evidence="1" type="ORF">PGTG_22018</name>
</gene>
<accession>H6QTA6</accession>
<reference evidence="2" key="1">
    <citation type="journal article" date="2011" name="Proc. Natl. Acad. Sci. U.S.A.">
        <title>Obligate biotrophy features unraveled by the genomic analysis of rust fungi.</title>
        <authorList>
            <person name="Duplessis S."/>
            <person name="Cuomo C.A."/>
            <person name="Lin Y.-C."/>
            <person name="Aerts A."/>
            <person name="Tisserant E."/>
            <person name="Veneault-Fourrey C."/>
            <person name="Joly D.L."/>
            <person name="Hacquard S."/>
            <person name="Amselem J."/>
            <person name="Cantarel B.L."/>
            <person name="Chiu R."/>
            <person name="Coutinho P.M."/>
            <person name="Feau N."/>
            <person name="Field M."/>
            <person name="Frey P."/>
            <person name="Gelhaye E."/>
            <person name="Goldberg J."/>
            <person name="Grabherr M.G."/>
            <person name="Kodira C.D."/>
            <person name="Kohler A."/>
            <person name="Kuees U."/>
            <person name="Lindquist E.A."/>
            <person name="Lucas S.M."/>
            <person name="Mago R."/>
            <person name="Mauceli E."/>
            <person name="Morin E."/>
            <person name="Murat C."/>
            <person name="Pangilinan J.L."/>
            <person name="Park R."/>
            <person name="Pearson M."/>
            <person name="Quesneville H."/>
            <person name="Rouhier N."/>
            <person name="Sakthikumar S."/>
            <person name="Salamov A.A."/>
            <person name="Schmutz J."/>
            <person name="Selles B."/>
            <person name="Shapiro H."/>
            <person name="Tanguay P."/>
            <person name="Tuskan G.A."/>
            <person name="Henrissat B."/>
            <person name="Van de Peer Y."/>
            <person name="Rouze P."/>
            <person name="Ellis J.G."/>
            <person name="Dodds P.N."/>
            <person name="Schein J.E."/>
            <person name="Zhong S."/>
            <person name="Hamelin R.C."/>
            <person name="Grigoriev I.V."/>
            <person name="Szabo L.J."/>
            <person name="Martin F."/>
        </authorList>
    </citation>
    <scope>NUCLEOTIDE SEQUENCE [LARGE SCALE GENOMIC DNA]</scope>
    <source>
        <strain evidence="2">CRL 75-36-700-3 / race SCCL</strain>
    </source>
</reference>
<keyword evidence="2" id="KW-1185">Reference proteome</keyword>